<dbReference type="AlphaFoldDB" id="E6ME15"/>
<organism evidence="1 2">
    <name type="scientific">Pseudoramibacter alactolyticus ATCC 23263</name>
    <dbReference type="NCBI Taxonomy" id="887929"/>
    <lineage>
        <taxon>Bacteria</taxon>
        <taxon>Bacillati</taxon>
        <taxon>Bacillota</taxon>
        <taxon>Clostridia</taxon>
        <taxon>Eubacteriales</taxon>
        <taxon>Eubacteriaceae</taxon>
        <taxon>Pseudoramibacter</taxon>
    </lineage>
</organism>
<evidence type="ECO:0000313" key="1">
    <source>
        <dbReference type="EMBL" id="EFV02774.1"/>
    </source>
</evidence>
<comment type="caution">
    <text evidence="1">The sequence shown here is derived from an EMBL/GenBank/DDBJ whole genome shotgun (WGS) entry which is preliminary data.</text>
</comment>
<name>E6ME15_9FIRM</name>
<gene>
    <name evidence="1" type="ORF">HMP0721_0248</name>
</gene>
<accession>E6ME15</accession>
<dbReference type="HOGENOM" id="CLU_2919180_0_0_9"/>
<sequence length="61" mass="6882">MPLQNRDASDALLPLCGASFFAGYFCDPSADMRTTRERRDQCFGCESKSRHRQGGGRLIFH</sequence>
<dbReference type="STRING" id="887929.HMP0721_0248"/>
<dbReference type="Proteomes" id="UP000004754">
    <property type="component" value="Unassembled WGS sequence"/>
</dbReference>
<evidence type="ECO:0000313" key="2">
    <source>
        <dbReference type="Proteomes" id="UP000004754"/>
    </source>
</evidence>
<keyword evidence="2" id="KW-1185">Reference proteome</keyword>
<protein>
    <submittedName>
        <fullName evidence="1">Uncharacterized protein</fullName>
    </submittedName>
</protein>
<proteinExistence type="predicted"/>
<dbReference type="EMBL" id="AEQN01000005">
    <property type="protein sequence ID" value="EFV02774.1"/>
    <property type="molecule type" value="Genomic_DNA"/>
</dbReference>
<reference evidence="1 2" key="1">
    <citation type="submission" date="2010-12" db="EMBL/GenBank/DDBJ databases">
        <authorList>
            <person name="Muzny D."/>
            <person name="Qin X."/>
            <person name="Deng J."/>
            <person name="Jiang H."/>
            <person name="Liu Y."/>
            <person name="Qu J."/>
            <person name="Song X.-Z."/>
            <person name="Zhang L."/>
            <person name="Thornton R."/>
            <person name="Coyle M."/>
            <person name="Francisco L."/>
            <person name="Jackson L."/>
            <person name="Javaid M."/>
            <person name="Korchina V."/>
            <person name="Kovar C."/>
            <person name="Mata R."/>
            <person name="Mathew T."/>
            <person name="Ngo R."/>
            <person name="Nguyen L."/>
            <person name="Nguyen N."/>
            <person name="Okwuonu G."/>
            <person name="Ongeri F."/>
            <person name="Pham C."/>
            <person name="Simmons D."/>
            <person name="Wilczek-Boney K."/>
            <person name="Hale W."/>
            <person name="Jakkamsetti A."/>
            <person name="Pham P."/>
            <person name="Ruth R."/>
            <person name="San Lucas F."/>
            <person name="Warren J."/>
            <person name="Zhang J."/>
            <person name="Zhao Z."/>
            <person name="Zhou C."/>
            <person name="Zhu D."/>
            <person name="Lee S."/>
            <person name="Bess C."/>
            <person name="Blankenburg K."/>
            <person name="Forbes L."/>
            <person name="Fu Q."/>
            <person name="Gubbala S."/>
            <person name="Hirani K."/>
            <person name="Jayaseelan J.C."/>
            <person name="Lara F."/>
            <person name="Munidasa M."/>
            <person name="Palculict T."/>
            <person name="Patil S."/>
            <person name="Pu L.-L."/>
            <person name="Saada N."/>
            <person name="Tang L."/>
            <person name="Weissenberger G."/>
            <person name="Zhu Y."/>
            <person name="Hemphill L."/>
            <person name="Shang Y."/>
            <person name="Youmans B."/>
            <person name="Ayvaz T."/>
            <person name="Ross M."/>
            <person name="Santibanez J."/>
            <person name="Aqrawi P."/>
            <person name="Gross S."/>
            <person name="Joshi V."/>
            <person name="Fowler G."/>
            <person name="Nazareth L."/>
            <person name="Reid J."/>
            <person name="Worley K."/>
            <person name="Petrosino J."/>
            <person name="Highlander S."/>
            <person name="Gibbs R."/>
        </authorList>
    </citation>
    <scope>NUCLEOTIDE SEQUENCE [LARGE SCALE GENOMIC DNA]</scope>
    <source>
        <strain evidence="1 2">ATCC 23263</strain>
    </source>
</reference>